<feature type="transmembrane region" description="Helical" evidence="1">
    <location>
        <begin position="12"/>
        <end position="33"/>
    </location>
</feature>
<feature type="transmembrane region" description="Helical" evidence="1">
    <location>
        <begin position="45"/>
        <end position="65"/>
    </location>
</feature>
<dbReference type="OrthoDB" id="2309723at2759"/>
<dbReference type="AlphaFoldDB" id="A0A6A5U8R1"/>
<keyword evidence="1" id="KW-0812">Transmembrane</keyword>
<dbReference type="EMBL" id="ML976982">
    <property type="protein sequence ID" value="KAF1960720.1"/>
    <property type="molecule type" value="Genomic_DNA"/>
</dbReference>
<feature type="transmembrane region" description="Helical" evidence="1">
    <location>
        <begin position="85"/>
        <end position="102"/>
    </location>
</feature>
<evidence type="ECO:0000313" key="2">
    <source>
        <dbReference type="EMBL" id="KAF1960720.1"/>
    </source>
</evidence>
<evidence type="ECO:0000313" key="3">
    <source>
        <dbReference type="Proteomes" id="UP000800035"/>
    </source>
</evidence>
<accession>A0A6A5U8R1</accession>
<proteinExistence type="predicted"/>
<keyword evidence="3" id="KW-1185">Reference proteome</keyword>
<feature type="transmembrane region" description="Helical" evidence="1">
    <location>
        <begin position="109"/>
        <end position="126"/>
    </location>
</feature>
<protein>
    <submittedName>
        <fullName evidence="2">Uncharacterized protein</fullName>
    </submittedName>
</protein>
<feature type="transmembrane region" description="Helical" evidence="1">
    <location>
        <begin position="138"/>
        <end position="159"/>
    </location>
</feature>
<evidence type="ECO:0000256" key="1">
    <source>
        <dbReference type="SAM" id="Phobius"/>
    </source>
</evidence>
<feature type="transmembrane region" description="Helical" evidence="1">
    <location>
        <begin position="200"/>
        <end position="221"/>
    </location>
</feature>
<organism evidence="2 3">
    <name type="scientific">Byssothecium circinans</name>
    <dbReference type="NCBI Taxonomy" id="147558"/>
    <lineage>
        <taxon>Eukaryota</taxon>
        <taxon>Fungi</taxon>
        <taxon>Dikarya</taxon>
        <taxon>Ascomycota</taxon>
        <taxon>Pezizomycotina</taxon>
        <taxon>Dothideomycetes</taxon>
        <taxon>Pleosporomycetidae</taxon>
        <taxon>Pleosporales</taxon>
        <taxon>Massarineae</taxon>
        <taxon>Massarinaceae</taxon>
        <taxon>Byssothecium</taxon>
    </lineage>
</organism>
<sequence length="370" mass="42408">MDVSPKVSSLYGPGAFVGWLCTMASLLISWTFNRYSRARNTIGNDLIATLTYPSIAAIQFQYELWKTTRNSAQPAMEPLDATSCIVVWFLAIGPWLLGLAAGRRGLKRFICTAVVSVPCLSALLTIPARHDLLARLPAANWGILVYIFCNFFCAMVFVLDCEYQDGKCDRNSLREVINTQVSRPRDRYNRPRIYPGTRAYVLPLLTLAIWLLLAVVMFIIATRSPELVEGQKRPISELFSVPRTGYSITELDQIVALSAGLLAVIFSIYEAFISRKLSAWERYQKWRDSCEILLDQGILEEDETSRWKRELQIMDQQKKRILEAPTSTELLPMMERIKEDREEELFRVRWEQMSEEEKKFAIIQSNLLGK</sequence>
<name>A0A6A5U8R1_9PLEO</name>
<keyword evidence="1" id="KW-1133">Transmembrane helix</keyword>
<gene>
    <name evidence="2" type="ORF">CC80DRAFT_488994</name>
</gene>
<dbReference type="Proteomes" id="UP000800035">
    <property type="component" value="Unassembled WGS sequence"/>
</dbReference>
<feature type="transmembrane region" description="Helical" evidence="1">
    <location>
        <begin position="254"/>
        <end position="273"/>
    </location>
</feature>
<reference evidence="2" key="1">
    <citation type="journal article" date="2020" name="Stud. Mycol.">
        <title>101 Dothideomycetes genomes: a test case for predicting lifestyles and emergence of pathogens.</title>
        <authorList>
            <person name="Haridas S."/>
            <person name="Albert R."/>
            <person name="Binder M."/>
            <person name="Bloem J."/>
            <person name="Labutti K."/>
            <person name="Salamov A."/>
            <person name="Andreopoulos B."/>
            <person name="Baker S."/>
            <person name="Barry K."/>
            <person name="Bills G."/>
            <person name="Bluhm B."/>
            <person name="Cannon C."/>
            <person name="Castanera R."/>
            <person name="Culley D."/>
            <person name="Daum C."/>
            <person name="Ezra D."/>
            <person name="Gonzalez J."/>
            <person name="Henrissat B."/>
            <person name="Kuo A."/>
            <person name="Liang C."/>
            <person name="Lipzen A."/>
            <person name="Lutzoni F."/>
            <person name="Magnuson J."/>
            <person name="Mondo S."/>
            <person name="Nolan M."/>
            <person name="Ohm R."/>
            <person name="Pangilinan J."/>
            <person name="Park H.-J."/>
            <person name="Ramirez L."/>
            <person name="Alfaro M."/>
            <person name="Sun H."/>
            <person name="Tritt A."/>
            <person name="Yoshinaga Y."/>
            <person name="Zwiers L.-H."/>
            <person name="Turgeon B."/>
            <person name="Goodwin S."/>
            <person name="Spatafora J."/>
            <person name="Crous P."/>
            <person name="Grigoriev I."/>
        </authorList>
    </citation>
    <scope>NUCLEOTIDE SEQUENCE</scope>
    <source>
        <strain evidence="2">CBS 675.92</strain>
    </source>
</reference>
<keyword evidence="1" id="KW-0472">Membrane</keyword>